<feature type="transmembrane region" description="Helical" evidence="7">
    <location>
        <begin position="209"/>
        <end position="233"/>
    </location>
</feature>
<sequence length="303" mass="33771">MTTVSHTTLETVARPSIRPTEPQRRSPMRGVRRIPGWVVVTLLLIAVVYPLFWLLTGSFKTQNEFLNNPTWALPEDWTNLDNYVEAFTTGNLGIYIKNSILATVPALALTIIFGVAAGFALEVMVWKGRGTVLLLFLAGIMVPGQMILLPLFTIYFQTGLTGTLWPLIITYTAIGLPLTVFMMATFFRAVPREIFEAATLDGASIYRQFWSIGFPMVKNAIFTVALVQFFFIWNDLLIALTFTNRDDLRTIQVGLLNFTGQFGQVQYGPTFAAVCVNVFGTLIIYLFLNQRVMKGMTAGAVKG</sequence>
<evidence type="ECO:0000259" key="9">
    <source>
        <dbReference type="PROSITE" id="PS50928"/>
    </source>
</evidence>
<feature type="transmembrane region" description="Helical" evidence="7">
    <location>
        <begin position="168"/>
        <end position="189"/>
    </location>
</feature>
<keyword evidence="4 7" id="KW-0812">Transmembrane</keyword>
<dbReference type="Gene3D" id="1.10.3720.10">
    <property type="entry name" value="MetI-like"/>
    <property type="match status" value="1"/>
</dbReference>
<keyword evidence="2 7" id="KW-0813">Transport</keyword>
<feature type="transmembrane region" description="Helical" evidence="7">
    <location>
        <begin position="267"/>
        <end position="288"/>
    </location>
</feature>
<keyword evidence="6 7" id="KW-0472">Membrane</keyword>
<evidence type="ECO:0000256" key="3">
    <source>
        <dbReference type="ARBA" id="ARBA00022475"/>
    </source>
</evidence>
<keyword evidence="5 7" id="KW-1133">Transmembrane helix</keyword>
<dbReference type="EMBL" id="CP013979">
    <property type="protein sequence ID" value="ANJ27145.1"/>
    <property type="molecule type" value="Genomic_DNA"/>
</dbReference>
<dbReference type="AlphaFoldDB" id="A0A191WFS9"/>
<evidence type="ECO:0000256" key="2">
    <source>
        <dbReference type="ARBA" id="ARBA00022448"/>
    </source>
</evidence>
<dbReference type="InterPro" id="IPR000515">
    <property type="entry name" value="MetI-like"/>
</dbReference>
<dbReference type="Pfam" id="PF00528">
    <property type="entry name" value="BPD_transp_1"/>
    <property type="match status" value="1"/>
</dbReference>
<dbReference type="GO" id="GO:0055085">
    <property type="term" value="P:transmembrane transport"/>
    <property type="evidence" value="ECO:0007669"/>
    <property type="project" value="InterPro"/>
</dbReference>
<feature type="region of interest" description="Disordered" evidence="8">
    <location>
        <begin position="1"/>
        <end position="27"/>
    </location>
</feature>
<dbReference type="CDD" id="cd06261">
    <property type="entry name" value="TM_PBP2"/>
    <property type="match status" value="1"/>
</dbReference>
<dbReference type="InterPro" id="IPR035906">
    <property type="entry name" value="MetI-like_sf"/>
</dbReference>
<accession>A0A191WFS9</accession>
<proteinExistence type="inferred from homology"/>
<dbReference type="SUPFAM" id="SSF161098">
    <property type="entry name" value="MetI-like"/>
    <property type="match status" value="1"/>
</dbReference>
<keyword evidence="11" id="KW-1185">Reference proteome</keyword>
<evidence type="ECO:0000256" key="6">
    <source>
        <dbReference type="ARBA" id="ARBA00023136"/>
    </source>
</evidence>
<feature type="transmembrane region" description="Helical" evidence="7">
    <location>
        <begin position="133"/>
        <end position="156"/>
    </location>
</feature>
<feature type="domain" description="ABC transmembrane type-1" evidence="9">
    <location>
        <begin position="96"/>
        <end position="288"/>
    </location>
</feature>
<protein>
    <submittedName>
        <fullName evidence="10">ABC transporter permease</fullName>
    </submittedName>
</protein>
<dbReference type="PANTHER" id="PTHR43744:SF12">
    <property type="entry name" value="ABC TRANSPORTER PERMEASE PROTEIN MG189-RELATED"/>
    <property type="match status" value="1"/>
</dbReference>
<reference evidence="10 11" key="1">
    <citation type="journal article" date="2016" name="Int. J. Syst. Evol. Microbiol.">
        <title>Agromyces aureus sp. nov., isolated from the rhizosphere of Salix caprea L. grown in a heavy-metal-contaminated soil.</title>
        <authorList>
            <person name="Corretto E."/>
            <person name="Antonielli L."/>
            <person name="Sessitsch A."/>
            <person name="Compant S."/>
            <person name="Gorfer M."/>
            <person name="Kuffner M."/>
            <person name="Brader G."/>
        </authorList>
    </citation>
    <scope>NUCLEOTIDE SEQUENCE [LARGE SCALE GENOMIC DNA]</scope>
    <source>
        <strain evidence="10 11">AR33</strain>
    </source>
</reference>
<evidence type="ECO:0000313" key="10">
    <source>
        <dbReference type="EMBL" id="ANJ27145.1"/>
    </source>
</evidence>
<evidence type="ECO:0000256" key="8">
    <source>
        <dbReference type="SAM" id="MobiDB-lite"/>
    </source>
</evidence>
<dbReference type="PROSITE" id="PS50928">
    <property type="entry name" value="ABC_TM1"/>
    <property type="match status" value="1"/>
</dbReference>
<evidence type="ECO:0000313" key="11">
    <source>
        <dbReference type="Proteomes" id="UP000078437"/>
    </source>
</evidence>
<dbReference type="GO" id="GO:0005886">
    <property type="term" value="C:plasma membrane"/>
    <property type="evidence" value="ECO:0007669"/>
    <property type="project" value="UniProtKB-SubCell"/>
</dbReference>
<evidence type="ECO:0000256" key="4">
    <source>
        <dbReference type="ARBA" id="ARBA00022692"/>
    </source>
</evidence>
<dbReference type="STRING" id="453304.ATC03_10835"/>
<feature type="transmembrane region" description="Helical" evidence="7">
    <location>
        <begin position="34"/>
        <end position="55"/>
    </location>
</feature>
<feature type="compositionally biased region" description="Polar residues" evidence="8">
    <location>
        <begin position="1"/>
        <end position="10"/>
    </location>
</feature>
<keyword evidence="3" id="KW-1003">Cell membrane</keyword>
<name>A0A191WFS9_9MICO</name>
<reference evidence="11" key="2">
    <citation type="submission" date="2016-01" db="EMBL/GenBank/DDBJ databases">
        <title>Complete genome sequence of Agromyces aureus AR33T and comparison with related organisms.</title>
        <authorList>
            <person name="Corretto E."/>
            <person name="Antonielli L."/>
            <person name="Sessitsch A."/>
            <person name="Brader G."/>
        </authorList>
    </citation>
    <scope>NUCLEOTIDE SEQUENCE [LARGE SCALE GENOMIC DNA]</scope>
    <source>
        <strain evidence="11">AR33</strain>
    </source>
</reference>
<organism evidence="10 11">
    <name type="scientific">Agromyces aureus</name>
    <dbReference type="NCBI Taxonomy" id="453304"/>
    <lineage>
        <taxon>Bacteria</taxon>
        <taxon>Bacillati</taxon>
        <taxon>Actinomycetota</taxon>
        <taxon>Actinomycetes</taxon>
        <taxon>Micrococcales</taxon>
        <taxon>Microbacteriaceae</taxon>
        <taxon>Agromyces</taxon>
    </lineage>
</organism>
<dbReference type="PANTHER" id="PTHR43744">
    <property type="entry name" value="ABC TRANSPORTER PERMEASE PROTEIN MG189-RELATED-RELATED"/>
    <property type="match status" value="1"/>
</dbReference>
<feature type="transmembrane region" description="Helical" evidence="7">
    <location>
        <begin position="100"/>
        <end position="121"/>
    </location>
</feature>
<evidence type="ECO:0000256" key="1">
    <source>
        <dbReference type="ARBA" id="ARBA00004651"/>
    </source>
</evidence>
<evidence type="ECO:0000256" key="7">
    <source>
        <dbReference type="RuleBase" id="RU363032"/>
    </source>
</evidence>
<dbReference type="KEGG" id="agy:ATC03_10835"/>
<gene>
    <name evidence="10" type="ORF">ATC03_10835</name>
</gene>
<comment type="similarity">
    <text evidence="7">Belongs to the binding-protein-dependent transport system permease family.</text>
</comment>
<comment type="subcellular location">
    <subcellularLocation>
        <location evidence="1 7">Cell membrane</location>
        <topology evidence="1 7">Multi-pass membrane protein</topology>
    </subcellularLocation>
</comment>
<dbReference type="Proteomes" id="UP000078437">
    <property type="component" value="Chromosome"/>
</dbReference>
<evidence type="ECO:0000256" key="5">
    <source>
        <dbReference type="ARBA" id="ARBA00022989"/>
    </source>
</evidence>